<keyword evidence="5" id="KW-0539">Nucleus</keyword>
<evidence type="ECO:0000256" key="6">
    <source>
        <dbReference type="SAM" id="Phobius"/>
    </source>
</evidence>
<dbReference type="Gene3D" id="3.40.1810.10">
    <property type="entry name" value="Transcription factor, MADS-box"/>
    <property type="match status" value="1"/>
</dbReference>
<organism evidence="8 9">
    <name type="scientific">Lactuca saligna</name>
    <name type="common">Willowleaf lettuce</name>
    <dbReference type="NCBI Taxonomy" id="75948"/>
    <lineage>
        <taxon>Eukaryota</taxon>
        <taxon>Viridiplantae</taxon>
        <taxon>Streptophyta</taxon>
        <taxon>Embryophyta</taxon>
        <taxon>Tracheophyta</taxon>
        <taxon>Spermatophyta</taxon>
        <taxon>Magnoliopsida</taxon>
        <taxon>eudicotyledons</taxon>
        <taxon>Gunneridae</taxon>
        <taxon>Pentapetalae</taxon>
        <taxon>asterids</taxon>
        <taxon>campanulids</taxon>
        <taxon>Asterales</taxon>
        <taxon>Asteraceae</taxon>
        <taxon>Cichorioideae</taxon>
        <taxon>Cichorieae</taxon>
        <taxon>Lactucinae</taxon>
        <taxon>Lactuca</taxon>
    </lineage>
</organism>
<dbReference type="GO" id="GO:0000978">
    <property type="term" value="F:RNA polymerase II cis-regulatory region sequence-specific DNA binding"/>
    <property type="evidence" value="ECO:0007669"/>
    <property type="project" value="TreeGrafter"/>
</dbReference>
<evidence type="ECO:0000313" key="9">
    <source>
        <dbReference type="Proteomes" id="UP001177003"/>
    </source>
</evidence>
<dbReference type="SUPFAM" id="SSF55455">
    <property type="entry name" value="SRF-like"/>
    <property type="match status" value="1"/>
</dbReference>
<keyword evidence="9" id="KW-1185">Reference proteome</keyword>
<evidence type="ECO:0000259" key="7">
    <source>
        <dbReference type="PROSITE" id="PS50066"/>
    </source>
</evidence>
<comment type="subcellular location">
    <subcellularLocation>
        <location evidence="1">Nucleus</location>
    </subcellularLocation>
</comment>
<dbReference type="Proteomes" id="UP001177003">
    <property type="component" value="Chromosome 0"/>
</dbReference>
<evidence type="ECO:0000256" key="5">
    <source>
        <dbReference type="ARBA" id="ARBA00023242"/>
    </source>
</evidence>
<evidence type="ECO:0000256" key="4">
    <source>
        <dbReference type="ARBA" id="ARBA00023163"/>
    </source>
</evidence>
<dbReference type="PROSITE" id="PS50066">
    <property type="entry name" value="MADS_BOX_2"/>
    <property type="match status" value="1"/>
</dbReference>
<evidence type="ECO:0000313" key="8">
    <source>
        <dbReference type="EMBL" id="CAI9259885.1"/>
    </source>
</evidence>
<evidence type="ECO:0000256" key="1">
    <source>
        <dbReference type="ARBA" id="ARBA00004123"/>
    </source>
</evidence>
<keyword evidence="6" id="KW-0812">Transmembrane</keyword>
<keyword evidence="3" id="KW-0238">DNA-binding</keyword>
<dbReference type="Pfam" id="PF00319">
    <property type="entry name" value="SRF-TF"/>
    <property type="match status" value="1"/>
</dbReference>
<feature type="transmembrane region" description="Helical" evidence="6">
    <location>
        <begin position="44"/>
        <end position="64"/>
    </location>
</feature>
<dbReference type="GO" id="GO:0000981">
    <property type="term" value="F:DNA-binding transcription factor activity, RNA polymerase II-specific"/>
    <property type="evidence" value="ECO:0007669"/>
    <property type="project" value="TreeGrafter"/>
</dbReference>
<dbReference type="EMBL" id="OX465086">
    <property type="protein sequence ID" value="CAI9259885.1"/>
    <property type="molecule type" value="Genomic_DNA"/>
</dbReference>
<protein>
    <recommendedName>
        <fullName evidence="7">MADS-box domain-containing protein</fullName>
    </recommendedName>
</protein>
<evidence type="ECO:0000256" key="2">
    <source>
        <dbReference type="ARBA" id="ARBA00023015"/>
    </source>
</evidence>
<gene>
    <name evidence="8" type="ORF">LSALG_LOCUS748</name>
</gene>
<keyword evidence="4" id="KW-0804">Transcription</keyword>
<dbReference type="InterPro" id="IPR002100">
    <property type="entry name" value="TF_MADSbox"/>
</dbReference>
<accession>A0AA35V5Z8</accession>
<dbReference type="GO" id="GO:0046983">
    <property type="term" value="F:protein dimerization activity"/>
    <property type="evidence" value="ECO:0007669"/>
    <property type="project" value="InterPro"/>
</dbReference>
<dbReference type="AlphaFoldDB" id="A0AA35V5Z8"/>
<dbReference type="PANTHER" id="PTHR11945:SF776">
    <property type="entry name" value="AGAMOUS-LIKE 50-RELATED"/>
    <property type="match status" value="1"/>
</dbReference>
<name>A0AA35V5Z8_LACSI</name>
<reference evidence="8" key="1">
    <citation type="submission" date="2023-04" db="EMBL/GenBank/DDBJ databases">
        <authorList>
            <person name="Vijverberg K."/>
            <person name="Xiong W."/>
            <person name="Schranz E."/>
        </authorList>
    </citation>
    <scope>NUCLEOTIDE SEQUENCE</scope>
</reference>
<dbReference type="GO" id="GO:0005634">
    <property type="term" value="C:nucleus"/>
    <property type="evidence" value="ECO:0007669"/>
    <property type="project" value="UniProtKB-SubCell"/>
</dbReference>
<keyword evidence="6" id="KW-1133">Transmembrane helix</keyword>
<evidence type="ECO:0000256" key="3">
    <source>
        <dbReference type="ARBA" id="ARBA00023125"/>
    </source>
</evidence>
<dbReference type="InterPro" id="IPR036879">
    <property type="entry name" value="TF_MADSbox_sf"/>
</dbReference>
<proteinExistence type="predicted"/>
<sequence>MKNIKRCRLRQKLGFKFNERKKQSNRLLAFTKHRDMIFKSASDLCTLVGIDIVILITSLCGITYCFVHPNVESVQSQCLYQTLLPKSILEPYQKVHIEELIKKINEVRKSLKFEEKRSMILKEKKDARPKKVWEEPIPELSKAAIKNVKRNLGQMQTLVLNMINQEYLCKQAIHDIKESVTNHI</sequence>
<feature type="domain" description="MADS-box" evidence="7">
    <location>
        <begin position="21"/>
        <end position="70"/>
    </location>
</feature>
<dbReference type="PANTHER" id="PTHR11945">
    <property type="entry name" value="MADS BOX PROTEIN"/>
    <property type="match status" value="1"/>
</dbReference>
<keyword evidence="2" id="KW-0805">Transcription regulation</keyword>
<keyword evidence="6" id="KW-0472">Membrane</keyword>